<evidence type="ECO:0000256" key="1">
    <source>
        <dbReference type="SAM" id="SignalP"/>
    </source>
</evidence>
<dbReference type="Ensembl" id="ENSSSCT00070036650.1">
    <property type="protein sequence ID" value="ENSSSCP00070030641.1"/>
    <property type="gene ID" value="ENSSSCG00070018585.1"/>
</dbReference>
<evidence type="ECO:0000313" key="3">
    <source>
        <dbReference type="Proteomes" id="UP000314985"/>
    </source>
</evidence>
<dbReference type="AlphaFoldDB" id="A0A4X1UR00"/>
<feature type="signal peptide" evidence="1">
    <location>
        <begin position="1"/>
        <end position="21"/>
    </location>
</feature>
<organism evidence="2 3">
    <name type="scientific">Sus scrofa</name>
    <name type="common">Pig</name>
    <dbReference type="NCBI Taxonomy" id="9823"/>
    <lineage>
        <taxon>Eukaryota</taxon>
        <taxon>Metazoa</taxon>
        <taxon>Chordata</taxon>
        <taxon>Craniata</taxon>
        <taxon>Vertebrata</taxon>
        <taxon>Euteleostomi</taxon>
        <taxon>Mammalia</taxon>
        <taxon>Eutheria</taxon>
        <taxon>Laurasiatheria</taxon>
        <taxon>Artiodactyla</taxon>
        <taxon>Suina</taxon>
        <taxon>Suidae</taxon>
        <taxon>Sus</taxon>
    </lineage>
</organism>
<dbReference type="Proteomes" id="UP000314985">
    <property type="component" value="Chromosome 10"/>
</dbReference>
<feature type="chain" id="PRO_5021469229" evidence="1">
    <location>
        <begin position="22"/>
        <end position="49"/>
    </location>
</feature>
<evidence type="ECO:0000313" key="2">
    <source>
        <dbReference type="Ensembl" id="ENSSSCP00070030641.1"/>
    </source>
</evidence>
<proteinExistence type="predicted"/>
<accession>A0A4X1UR00</accession>
<sequence>VSMRIWVQSLALVCLFCLSRAVPVAAKKQNTSRKNVCQRLTHQPGCTRV</sequence>
<name>A0A4X1UR00_PIG</name>
<reference evidence="2" key="2">
    <citation type="submission" date="2025-08" db="UniProtKB">
        <authorList>
            <consortium name="Ensembl"/>
        </authorList>
    </citation>
    <scope>IDENTIFICATION</scope>
</reference>
<reference evidence="2 3" key="1">
    <citation type="submission" date="2017-08" db="EMBL/GenBank/DDBJ databases">
        <title>USMARCv1.0.</title>
        <authorList>
            <person name="Hannum G.I."/>
            <person name="Koren S."/>
            <person name="Schroeder S.G."/>
            <person name="Chin S.C."/>
            <person name="Nonneman D.J."/>
            <person name="Becker S.A."/>
            <person name="Rosen B.D."/>
            <person name="Bickhart D.M."/>
            <person name="Putnam N.H."/>
            <person name="Green R.E."/>
            <person name="Tuggle C.K."/>
            <person name="Liu H."/>
            <person name="Rohrer G.A."/>
            <person name="Warr A."/>
            <person name="Hall R."/>
            <person name="Kim K."/>
            <person name="Hume D.A."/>
            <person name="Talbot R."/>
            <person name="Chow W."/>
            <person name="Howe K."/>
            <person name="Schwartz A.S."/>
            <person name="Watson M."/>
            <person name="Archibald A.L."/>
            <person name="Phillippy A.M."/>
            <person name="Smith T.P.L."/>
        </authorList>
    </citation>
    <scope>NUCLEOTIDE SEQUENCE [LARGE SCALE GENOMIC DNA]</scope>
</reference>
<protein>
    <submittedName>
        <fullName evidence="2">Uncharacterized protein</fullName>
    </submittedName>
</protein>
<keyword evidence="1" id="KW-0732">Signal</keyword>